<keyword evidence="2" id="KW-1185">Reference proteome</keyword>
<dbReference type="InterPro" id="IPR014127">
    <property type="entry name" value="CHP02757"/>
</dbReference>
<sequence length="255" mass="29517">MEKIADLKDFLDEKVEEYNQPEFIETDPIQVPKQFIEKENIEIAGFLAATIAWGNRSAIIKNALRLMALLDDQPHDFVLNASEKELDRLQKFVHRTFNGDDCIYFIRSLRNIYKNHNGLQAIFERGFQQEQTVKSALAHFHSVFFETEGERTRKHISNVTKGASAKRLNMYLRWMCRNDKSGVDFGLWKGIPQSALMLPLDVHTGNVGRKLGLLQRKSNDWKAVEEITSTLREFDPDDPIKYDFALFGLGVFEKF</sequence>
<reference evidence="1 2" key="1">
    <citation type="submission" date="2014-09" db="EMBL/GenBank/DDBJ databases">
        <title>Draft Genome Sequence of Draconibacterium sp. JN14CK-3.</title>
        <authorList>
            <person name="Dong C."/>
            <person name="Lai Q."/>
            <person name="Shao Z."/>
        </authorList>
    </citation>
    <scope>NUCLEOTIDE SEQUENCE [LARGE SCALE GENOMIC DNA]</scope>
    <source>
        <strain evidence="1 2">JN14CK-3</strain>
    </source>
</reference>
<dbReference type="Pfam" id="PF09674">
    <property type="entry name" value="DUF2400"/>
    <property type="match status" value="1"/>
</dbReference>
<dbReference type="Proteomes" id="UP000032544">
    <property type="component" value="Unassembled WGS sequence"/>
</dbReference>
<name>A0A0D8J951_9BACT</name>
<accession>A0A0D8J951</accession>
<dbReference type="STRING" id="1544798.LH29_16940"/>
<dbReference type="NCBIfam" id="TIGR02757">
    <property type="entry name" value="TIGR02757 family protein"/>
    <property type="match status" value="1"/>
</dbReference>
<dbReference type="PATRIC" id="fig|1544798.3.peg.3555"/>
<protein>
    <recommendedName>
        <fullName evidence="3">TIGR02757 family protein</fullName>
    </recommendedName>
</protein>
<dbReference type="OrthoDB" id="9773332at2"/>
<evidence type="ECO:0008006" key="3">
    <source>
        <dbReference type="Google" id="ProtNLM"/>
    </source>
</evidence>
<organism evidence="1 2">
    <name type="scientific">Draconibacterium sediminis</name>
    <dbReference type="NCBI Taxonomy" id="1544798"/>
    <lineage>
        <taxon>Bacteria</taxon>
        <taxon>Pseudomonadati</taxon>
        <taxon>Bacteroidota</taxon>
        <taxon>Bacteroidia</taxon>
        <taxon>Marinilabiliales</taxon>
        <taxon>Prolixibacteraceae</taxon>
        <taxon>Draconibacterium</taxon>
    </lineage>
</organism>
<comment type="caution">
    <text evidence="1">The sequence shown here is derived from an EMBL/GenBank/DDBJ whole genome shotgun (WGS) entry which is preliminary data.</text>
</comment>
<dbReference type="AlphaFoldDB" id="A0A0D8J951"/>
<dbReference type="RefSeq" id="WP_045031658.1">
    <property type="nucleotide sequence ID" value="NZ_JRHC01000004.1"/>
</dbReference>
<dbReference type="EMBL" id="JRHC01000004">
    <property type="protein sequence ID" value="KJF43066.1"/>
    <property type="molecule type" value="Genomic_DNA"/>
</dbReference>
<proteinExistence type="predicted"/>
<evidence type="ECO:0000313" key="2">
    <source>
        <dbReference type="Proteomes" id="UP000032544"/>
    </source>
</evidence>
<evidence type="ECO:0000313" key="1">
    <source>
        <dbReference type="EMBL" id="KJF43066.1"/>
    </source>
</evidence>
<gene>
    <name evidence="1" type="ORF">LH29_16940</name>
</gene>